<accession>A0ABV8UXI0</accession>
<organism evidence="3 4">
    <name type="scientific">Chryseomicrobium palamuruense</name>
    <dbReference type="NCBI Taxonomy" id="682973"/>
    <lineage>
        <taxon>Bacteria</taxon>
        <taxon>Bacillati</taxon>
        <taxon>Bacillota</taxon>
        <taxon>Bacilli</taxon>
        <taxon>Bacillales</taxon>
        <taxon>Caryophanaceae</taxon>
        <taxon>Chryseomicrobium</taxon>
    </lineage>
</organism>
<dbReference type="PIRSF" id="PIRSF037847">
    <property type="entry name" value="NiaR"/>
    <property type="match status" value="1"/>
</dbReference>
<feature type="domain" description="Helix-turn-helix type 11" evidence="2">
    <location>
        <begin position="8"/>
        <end position="61"/>
    </location>
</feature>
<dbReference type="RefSeq" id="WP_378142793.1">
    <property type="nucleotide sequence ID" value="NZ_JBHSEF010000026.1"/>
</dbReference>
<evidence type="ECO:0000259" key="2">
    <source>
        <dbReference type="Pfam" id="PF08279"/>
    </source>
</evidence>
<dbReference type="PANTHER" id="PTHR40068">
    <property type="entry name" value="TRANSCRIPTION REPRESSOR NIAR-RELATED"/>
    <property type="match status" value="1"/>
</dbReference>
<dbReference type="Pfam" id="PF02829">
    <property type="entry name" value="3H"/>
    <property type="match status" value="1"/>
</dbReference>
<dbReference type="Proteomes" id="UP001595733">
    <property type="component" value="Unassembled WGS sequence"/>
</dbReference>
<dbReference type="EMBL" id="JBHSEF010000026">
    <property type="protein sequence ID" value="MFC4356031.1"/>
    <property type="molecule type" value="Genomic_DNA"/>
</dbReference>
<sequence>MRRKGEERRQWILQKLLSEQFAVKGGVLAEEAEVSRQVIVNDINLLKVAGHPIVATSQGYIILSNASTGIIRERIACRHMPENTMDELNSIVDCGVTVEDVTVEHPVYGEISAQLLLSNRNEITSFLTQIQTRKATLLLEMTDGTHLHTLAADSQEKLDAAKEALREKGYLVED</sequence>
<dbReference type="Gene3D" id="3.30.1340.20">
    <property type="entry name" value="3H domain"/>
    <property type="match status" value="1"/>
</dbReference>
<evidence type="ECO:0000313" key="3">
    <source>
        <dbReference type="EMBL" id="MFC4356031.1"/>
    </source>
</evidence>
<evidence type="ECO:0000313" key="4">
    <source>
        <dbReference type="Proteomes" id="UP001595733"/>
    </source>
</evidence>
<dbReference type="InterPro" id="IPR036390">
    <property type="entry name" value="WH_DNA-bd_sf"/>
</dbReference>
<dbReference type="Gene3D" id="1.10.10.10">
    <property type="entry name" value="Winged helix-like DNA-binding domain superfamily/Winged helix DNA-binding domain"/>
    <property type="match status" value="1"/>
</dbReference>
<proteinExistence type="predicted"/>
<dbReference type="PANTHER" id="PTHR40068:SF1">
    <property type="entry name" value="TRANSCRIPTION REPRESSOR NIAR-RELATED"/>
    <property type="match status" value="1"/>
</dbReference>
<dbReference type="InterPro" id="IPR035922">
    <property type="entry name" value="3H_dom_sf"/>
</dbReference>
<name>A0ABV8UXI0_9BACL</name>
<comment type="caution">
    <text evidence="3">The sequence shown here is derived from an EMBL/GenBank/DDBJ whole genome shotgun (WGS) entry which is preliminary data.</text>
</comment>
<dbReference type="SUPFAM" id="SSF46785">
    <property type="entry name" value="Winged helix' DNA-binding domain"/>
    <property type="match status" value="1"/>
</dbReference>
<reference evidence="4" key="1">
    <citation type="journal article" date="2019" name="Int. J. Syst. Evol. Microbiol.">
        <title>The Global Catalogue of Microorganisms (GCM) 10K type strain sequencing project: providing services to taxonomists for standard genome sequencing and annotation.</title>
        <authorList>
            <consortium name="The Broad Institute Genomics Platform"/>
            <consortium name="The Broad Institute Genome Sequencing Center for Infectious Disease"/>
            <person name="Wu L."/>
            <person name="Ma J."/>
        </authorList>
    </citation>
    <scope>NUCLEOTIDE SEQUENCE [LARGE SCALE GENOMIC DNA]</scope>
    <source>
        <strain evidence="4">CCUG 50353</strain>
    </source>
</reference>
<protein>
    <submittedName>
        <fullName evidence="3">Transcription repressor NadR</fullName>
    </submittedName>
</protein>
<dbReference type="Pfam" id="PF08279">
    <property type="entry name" value="HTH_11"/>
    <property type="match status" value="1"/>
</dbReference>
<keyword evidence="4" id="KW-1185">Reference proteome</keyword>
<evidence type="ECO:0000259" key="1">
    <source>
        <dbReference type="Pfam" id="PF02829"/>
    </source>
</evidence>
<gene>
    <name evidence="3" type="ORF">ACFO0S_13295</name>
</gene>
<dbReference type="InterPro" id="IPR013196">
    <property type="entry name" value="HTH_11"/>
</dbReference>
<dbReference type="InterPro" id="IPR036388">
    <property type="entry name" value="WH-like_DNA-bd_sf"/>
</dbReference>
<dbReference type="InterPro" id="IPR026043">
    <property type="entry name" value="NadR"/>
</dbReference>
<feature type="domain" description="3H" evidence="1">
    <location>
        <begin position="75"/>
        <end position="171"/>
    </location>
</feature>
<dbReference type="InterPro" id="IPR004173">
    <property type="entry name" value="3H_domain"/>
</dbReference>
<dbReference type="SUPFAM" id="SSF75500">
    <property type="entry name" value="Putative transcriptional regulator TM1602, C-terminal domain"/>
    <property type="match status" value="1"/>
</dbReference>